<dbReference type="PANTHER" id="PTHR43531:SF11">
    <property type="entry name" value="METHYL-ACCEPTING CHEMOTAXIS PROTEIN 3"/>
    <property type="match status" value="1"/>
</dbReference>
<reference evidence="8 9" key="1">
    <citation type="submission" date="2024-06" db="EMBL/GenBank/DDBJ databases">
        <title>Genomic Encyclopedia of Type Strains, Phase IV (KMG-IV): sequencing the most valuable type-strain genomes for metagenomic binning, comparative biology and taxonomic classification.</title>
        <authorList>
            <person name="Goeker M."/>
        </authorList>
    </citation>
    <scope>NUCLEOTIDE SEQUENCE [LARGE SCALE GENOMIC DNA]</scope>
    <source>
        <strain evidence="8 9">DSM 29780</strain>
    </source>
</reference>
<dbReference type="InterPro" id="IPR051310">
    <property type="entry name" value="MCP_chemotaxis"/>
</dbReference>
<dbReference type="Pfam" id="PF00672">
    <property type="entry name" value="HAMP"/>
    <property type="match status" value="1"/>
</dbReference>
<dbReference type="InterPro" id="IPR003660">
    <property type="entry name" value="HAMP_dom"/>
</dbReference>
<dbReference type="SMART" id="SM00304">
    <property type="entry name" value="HAMP"/>
    <property type="match status" value="2"/>
</dbReference>
<evidence type="ECO:0000313" key="9">
    <source>
        <dbReference type="Proteomes" id="UP001549047"/>
    </source>
</evidence>
<feature type="transmembrane region" description="Helical" evidence="5">
    <location>
        <begin position="348"/>
        <end position="371"/>
    </location>
</feature>
<dbReference type="CDD" id="cd11386">
    <property type="entry name" value="MCP_signal"/>
    <property type="match status" value="1"/>
</dbReference>
<name>A0ABV2J1L4_9HYPH</name>
<keyword evidence="3" id="KW-0807">Transducer</keyword>
<organism evidence="8 9">
    <name type="scientific">Rhizobium aquaticum</name>
    <dbReference type="NCBI Taxonomy" id="1549636"/>
    <lineage>
        <taxon>Bacteria</taxon>
        <taxon>Pseudomonadati</taxon>
        <taxon>Pseudomonadota</taxon>
        <taxon>Alphaproteobacteria</taxon>
        <taxon>Hyphomicrobiales</taxon>
        <taxon>Rhizobiaceae</taxon>
        <taxon>Rhizobium/Agrobacterium group</taxon>
        <taxon>Rhizobium</taxon>
    </lineage>
</organism>
<dbReference type="PROSITE" id="PS50885">
    <property type="entry name" value="HAMP"/>
    <property type="match status" value="2"/>
</dbReference>
<feature type="coiled-coil region" evidence="4">
    <location>
        <begin position="420"/>
        <end position="454"/>
    </location>
</feature>
<keyword evidence="5" id="KW-1133">Transmembrane helix</keyword>
<dbReference type="Gene3D" id="1.10.287.950">
    <property type="entry name" value="Methyl-accepting chemotaxis protein"/>
    <property type="match status" value="1"/>
</dbReference>
<protein>
    <submittedName>
        <fullName evidence="8">Methyl-accepting chemotaxis protein</fullName>
    </submittedName>
</protein>
<dbReference type="PROSITE" id="PS50111">
    <property type="entry name" value="CHEMOTAXIS_TRANSDUC_2"/>
    <property type="match status" value="1"/>
</dbReference>
<keyword evidence="9" id="KW-1185">Reference proteome</keyword>
<gene>
    <name evidence="8" type="ORF">ABID16_002987</name>
</gene>
<dbReference type="Gene3D" id="6.10.340.10">
    <property type="match status" value="1"/>
</dbReference>
<dbReference type="SUPFAM" id="SSF58104">
    <property type="entry name" value="Methyl-accepting chemotaxis protein (MCP) signaling domain"/>
    <property type="match status" value="1"/>
</dbReference>
<proteinExistence type="inferred from homology"/>
<feature type="domain" description="HAMP" evidence="7">
    <location>
        <begin position="372"/>
        <end position="425"/>
    </location>
</feature>
<evidence type="ECO:0000313" key="8">
    <source>
        <dbReference type="EMBL" id="MET3614650.1"/>
    </source>
</evidence>
<sequence length="765" mass="80971">MSRVFKSVRARVTGLFVLFMVLSGAVLLAIAYTGSAGVFQQQASVSREATLTFRADMLSEKLAQLRGQAESIARIEALQQDLTNLKSGWKTVEKSAGDAGKALIDVYVTRNSSPADKRELLVKAEGQSGFYFSSHEKAQADVQTYLANGPFSDLLMADTQGNIIYSYKKSETFARNVASGDLAKSGLGQVYALANKAIAASKDGETAETVFSGLVISPMTGKTDIYFAVPLLKLGAPRGFVIFKIADRALADVMTKALPVGGEEQVNILSSDGQALGVSAQGAIATVDARQFSFMADALAAQQVFQADFRRADGPARVFTKPVSIYGSRYLIAESDSIGALEAGSRHIAILMAGAGALVMLAGVVASAFILKRMLSPLGVLAEATQAVSAGDVSAPIRFQDRSDEIGVMSRALHGFRQSLQRQKEMEANAAQMAVDAERERDQRQAEREAQAQQLQGVVSALGSGLGRLAGGDLACTIDGRFPAELEMLRLDFNRSVEQLRDAMLAIGGNSAAVREGSAEMRTSADQLAARTERQSISISQAAAAIDQVTKAVREQLARAEDAARIAKTARDGADDSSGIMQSMIVAMENIQASSQKINQIIGVIDEIAFQTNLLALNAGVEAARAGESGKGFAVVAQEVRELAQRSANAAKEITALLAKSTSDVEAGVSLVEKAGSAIGAIGGHVADIDGRIRSIMESTREEADSLRAINASVGELEQATQQNAAMVEETTAAVHKLAHEAGEMDQRLGQFRLEDDRGGYRMAG</sequence>
<comment type="caution">
    <text evidence="8">The sequence shown here is derived from an EMBL/GenBank/DDBJ whole genome shotgun (WGS) entry which is preliminary data.</text>
</comment>
<dbReference type="CDD" id="cd06225">
    <property type="entry name" value="HAMP"/>
    <property type="match status" value="1"/>
</dbReference>
<keyword evidence="1" id="KW-0145">Chemotaxis</keyword>
<dbReference type="PANTHER" id="PTHR43531">
    <property type="entry name" value="PROTEIN ICFG"/>
    <property type="match status" value="1"/>
</dbReference>
<evidence type="ECO:0000256" key="5">
    <source>
        <dbReference type="SAM" id="Phobius"/>
    </source>
</evidence>
<comment type="similarity">
    <text evidence="2">Belongs to the methyl-accepting chemotaxis (MCP) protein family.</text>
</comment>
<dbReference type="InterPro" id="IPR004090">
    <property type="entry name" value="Chemotax_Me-accpt_rcpt"/>
</dbReference>
<keyword evidence="5" id="KW-0472">Membrane</keyword>
<evidence type="ECO:0000259" key="7">
    <source>
        <dbReference type="PROSITE" id="PS50885"/>
    </source>
</evidence>
<dbReference type="PRINTS" id="PR00260">
    <property type="entry name" value="CHEMTRNSDUCR"/>
</dbReference>
<accession>A0ABV2J1L4</accession>
<evidence type="ECO:0000256" key="1">
    <source>
        <dbReference type="ARBA" id="ARBA00022500"/>
    </source>
</evidence>
<evidence type="ECO:0000256" key="4">
    <source>
        <dbReference type="SAM" id="Coils"/>
    </source>
</evidence>
<dbReference type="SUPFAM" id="SSF158472">
    <property type="entry name" value="HAMP domain-like"/>
    <property type="match status" value="1"/>
</dbReference>
<keyword evidence="5" id="KW-0812">Transmembrane</keyword>
<feature type="domain" description="HAMP" evidence="7">
    <location>
        <begin position="453"/>
        <end position="505"/>
    </location>
</feature>
<dbReference type="InterPro" id="IPR004089">
    <property type="entry name" value="MCPsignal_dom"/>
</dbReference>
<dbReference type="RefSeq" id="WP_354557132.1">
    <property type="nucleotide sequence ID" value="NZ_JBEPMB010000004.1"/>
</dbReference>
<evidence type="ECO:0000259" key="6">
    <source>
        <dbReference type="PROSITE" id="PS50111"/>
    </source>
</evidence>
<dbReference type="Pfam" id="PF00015">
    <property type="entry name" value="MCPsignal"/>
    <property type="match status" value="1"/>
</dbReference>
<feature type="transmembrane region" description="Helical" evidence="5">
    <location>
        <begin position="12"/>
        <end position="32"/>
    </location>
</feature>
<evidence type="ECO:0000256" key="3">
    <source>
        <dbReference type="PROSITE-ProRule" id="PRU00284"/>
    </source>
</evidence>
<keyword evidence="4" id="KW-0175">Coiled coil</keyword>
<evidence type="ECO:0000256" key="2">
    <source>
        <dbReference type="ARBA" id="ARBA00029447"/>
    </source>
</evidence>
<dbReference type="Proteomes" id="UP001549047">
    <property type="component" value="Unassembled WGS sequence"/>
</dbReference>
<feature type="domain" description="Methyl-accepting transducer" evidence="6">
    <location>
        <begin position="510"/>
        <end position="739"/>
    </location>
</feature>
<dbReference type="SMART" id="SM00283">
    <property type="entry name" value="MA"/>
    <property type="match status" value="1"/>
</dbReference>
<dbReference type="EMBL" id="JBEPMB010000004">
    <property type="protein sequence ID" value="MET3614650.1"/>
    <property type="molecule type" value="Genomic_DNA"/>
</dbReference>